<name>A0ABZ0TQ88_9SPHI</name>
<protein>
    <submittedName>
        <fullName evidence="4">Zinc-dependent alcohol dehydrogenase family protein</fullName>
    </submittedName>
</protein>
<dbReference type="EMBL" id="CP139558">
    <property type="protein sequence ID" value="WPU95064.1"/>
    <property type="molecule type" value="Genomic_DNA"/>
</dbReference>
<dbReference type="Proteomes" id="UP001324380">
    <property type="component" value="Chromosome"/>
</dbReference>
<dbReference type="CDD" id="cd05282">
    <property type="entry name" value="ETR_like"/>
    <property type="match status" value="1"/>
</dbReference>
<keyword evidence="1" id="KW-0521">NADP</keyword>
<feature type="domain" description="Enoyl reductase (ER)" evidence="3">
    <location>
        <begin position="12"/>
        <end position="320"/>
    </location>
</feature>
<evidence type="ECO:0000313" key="5">
    <source>
        <dbReference type="Proteomes" id="UP001324380"/>
    </source>
</evidence>
<sequence>MKAVYFEKTGDAQNVLSLKQFDKPVAAANQIVVKLLSSSINPADFFFIGGTYRFQPQFPQIAGLEGAGIIDSVDEGVDLAPGTLVSFLGKNTWAEYVAVSKDDIMVLPPDFPVEKASQFTLNPFTAWGLLERAGLKAGDWLLLTAGNSVVSKLLIQIARLRNINVIATVRHSQSAPILMTYGAKVINVAHEDIIESVLQITGGKGVNVAMDAVGGKTGTGVLQCLQPGGKLIIYSRLAEEPVTFYNADVLYKNLTISGFGIRAYLDSKSAEEKSAIIQSLVEIIGNPEFKMEVAATYPLDDYKEAVKTAQEAQKEGKVLFSF</sequence>
<dbReference type="SUPFAM" id="SSF50129">
    <property type="entry name" value="GroES-like"/>
    <property type="match status" value="1"/>
</dbReference>
<dbReference type="SUPFAM" id="SSF51735">
    <property type="entry name" value="NAD(P)-binding Rossmann-fold domains"/>
    <property type="match status" value="1"/>
</dbReference>
<dbReference type="Pfam" id="PF00107">
    <property type="entry name" value="ADH_zinc_N"/>
    <property type="match status" value="1"/>
</dbReference>
<dbReference type="InterPro" id="IPR013149">
    <property type="entry name" value="ADH-like_C"/>
</dbReference>
<evidence type="ECO:0000256" key="2">
    <source>
        <dbReference type="ARBA" id="ARBA00023002"/>
    </source>
</evidence>
<dbReference type="InterPro" id="IPR020843">
    <property type="entry name" value="ER"/>
</dbReference>
<gene>
    <name evidence="4" type="ORF">SNE25_05940</name>
</gene>
<accession>A0ABZ0TQ88</accession>
<reference evidence="4 5" key="1">
    <citation type="submission" date="2023-11" db="EMBL/GenBank/DDBJ databases">
        <title>Analysis of the Genomes of Mucilaginibacter gossypii cycad 4 and M. sabulilitoris SNA2: microbes with the potential for plant growth promotion.</title>
        <authorList>
            <person name="Hirsch A.M."/>
            <person name="Humm E."/>
            <person name="Rubbi M."/>
            <person name="Del Vecchio G."/>
            <person name="Ha S.M."/>
            <person name="Pellegrini M."/>
            <person name="Gunsalus R.P."/>
        </authorList>
    </citation>
    <scope>NUCLEOTIDE SEQUENCE [LARGE SCALE GENOMIC DNA]</scope>
    <source>
        <strain evidence="4 5">SNA2</strain>
    </source>
</reference>
<evidence type="ECO:0000256" key="1">
    <source>
        <dbReference type="ARBA" id="ARBA00022857"/>
    </source>
</evidence>
<dbReference type="SMART" id="SM00829">
    <property type="entry name" value="PKS_ER"/>
    <property type="match status" value="1"/>
</dbReference>
<evidence type="ECO:0000259" key="3">
    <source>
        <dbReference type="SMART" id="SM00829"/>
    </source>
</evidence>
<dbReference type="RefSeq" id="WP_321564176.1">
    <property type="nucleotide sequence ID" value="NZ_CP139558.1"/>
</dbReference>
<dbReference type="InterPro" id="IPR036291">
    <property type="entry name" value="NAD(P)-bd_dom_sf"/>
</dbReference>
<dbReference type="PANTHER" id="PTHR48106:SF2">
    <property type="entry name" value="ZN2+-BINDING DEHYDROGENASE"/>
    <property type="match status" value="1"/>
</dbReference>
<dbReference type="Gene3D" id="3.40.50.720">
    <property type="entry name" value="NAD(P)-binding Rossmann-like Domain"/>
    <property type="match status" value="1"/>
</dbReference>
<evidence type="ECO:0000313" key="4">
    <source>
        <dbReference type="EMBL" id="WPU95064.1"/>
    </source>
</evidence>
<keyword evidence="5" id="KW-1185">Reference proteome</keyword>
<dbReference type="PANTHER" id="PTHR48106">
    <property type="entry name" value="QUINONE OXIDOREDUCTASE PIG3-RELATED"/>
    <property type="match status" value="1"/>
</dbReference>
<dbReference type="Pfam" id="PF08240">
    <property type="entry name" value="ADH_N"/>
    <property type="match status" value="1"/>
</dbReference>
<keyword evidence="2" id="KW-0560">Oxidoreductase</keyword>
<organism evidence="4 5">
    <name type="scientific">Mucilaginibacter sabulilitoris</name>
    <dbReference type="NCBI Taxonomy" id="1173583"/>
    <lineage>
        <taxon>Bacteria</taxon>
        <taxon>Pseudomonadati</taxon>
        <taxon>Bacteroidota</taxon>
        <taxon>Sphingobacteriia</taxon>
        <taxon>Sphingobacteriales</taxon>
        <taxon>Sphingobacteriaceae</taxon>
        <taxon>Mucilaginibacter</taxon>
    </lineage>
</organism>
<dbReference type="InterPro" id="IPR013154">
    <property type="entry name" value="ADH-like_N"/>
</dbReference>
<dbReference type="Gene3D" id="3.90.180.10">
    <property type="entry name" value="Medium-chain alcohol dehydrogenases, catalytic domain"/>
    <property type="match status" value="1"/>
</dbReference>
<dbReference type="InterPro" id="IPR011032">
    <property type="entry name" value="GroES-like_sf"/>
</dbReference>
<proteinExistence type="predicted"/>